<comment type="caution">
    <text evidence="3">The sequence shown here is derived from an EMBL/GenBank/DDBJ whole genome shotgun (WGS) entry which is preliminary data.</text>
</comment>
<dbReference type="Proteomes" id="UP001476950">
    <property type="component" value="Unassembled WGS sequence"/>
</dbReference>
<dbReference type="Pfam" id="PF00437">
    <property type="entry name" value="T2SSE"/>
    <property type="match status" value="1"/>
</dbReference>
<sequence length="201" mass="23225">MQTLTPPTSVFKQLKKREITCEEALKLLVNHQGVIKFDLLDAEVSDRFFRQISDRSSLHPVVPLLLWRNCYYLGSPLPMSAEAVQRISDRLATEIKIIPIHEKSYRDWFRLQNLDTNRICGTNFANPLTGKFEQEDITQTTELYLSQTDNQIERIRAIIAGALRNRASDIHLEPTEVGLRVRYRIDGILRHVTTLPPDISR</sequence>
<dbReference type="InterPro" id="IPR001482">
    <property type="entry name" value="T2SS/T4SS_dom"/>
</dbReference>
<feature type="domain" description="Bacterial type II secretion system protein E" evidence="2">
    <location>
        <begin position="152"/>
        <end position="193"/>
    </location>
</feature>
<organism evidence="3 4">
    <name type="scientific">Stenomitos frigidus AS-A4</name>
    <dbReference type="NCBI Taxonomy" id="2933935"/>
    <lineage>
        <taxon>Bacteria</taxon>
        <taxon>Bacillati</taxon>
        <taxon>Cyanobacteriota</taxon>
        <taxon>Cyanophyceae</taxon>
        <taxon>Leptolyngbyales</taxon>
        <taxon>Leptolyngbyaceae</taxon>
        <taxon>Stenomitos</taxon>
    </lineage>
</organism>
<evidence type="ECO:0000256" key="1">
    <source>
        <dbReference type="ARBA" id="ARBA00006611"/>
    </source>
</evidence>
<evidence type="ECO:0000313" key="4">
    <source>
        <dbReference type="Proteomes" id="UP001476950"/>
    </source>
</evidence>
<name>A0ABV0KX74_9CYAN</name>
<accession>A0ABV0KX74</accession>
<reference evidence="3 4" key="1">
    <citation type="submission" date="2022-04" db="EMBL/GenBank/DDBJ databases">
        <title>Positive selection, recombination, and allopatry shape intraspecific diversity of widespread and dominant cyanobacteria.</title>
        <authorList>
            <person name="Wei J."/>
            <person name="Shu W."/>
            <person name="Hu C."/>
        </authorList>
    </citation>
    <scope>NUCLEOTIDE SEQUENCE [LARGE SCALE GENOMIC DNA]</scope>
    <source>
        <strain evidence="3 4">AS-A4</strain>
    </source>
</reference>
<feature type="non-terminal residue" evidence="3">
    <location>
        <position position="201"/>
    </location>
</feature>
<gene>
    <name evidence="3" type="ORF">NDI38_31250</name>
</gene>
<dbReference type="InterPro" id="IPR027417">
    <property type="entry name" value="P-loop_NTPase"/>
</dbReference>
<comment type="similarity">
    <text evidence="1">Belongs to the GSP E family.</text>
</comment>
<protein>
    <submittedName>
        <fullName evidence="3">Type II/IV secretion system protein</fullName>
    </submittedName>
</protein>
<dbReference type="EMBL" id="JAMPLM010000102">
    <property type="protein sequence ID" value="MEP1062849.1"/>
    <property type="molecule type" value="Genomic_DNA"/>
</dbReference>
<keyword evidence="4" id="KW-1185">Reference proteome</keyword>
<dbReference type="Gene3D" id="3.30.450.90">
    <property type="match status" value="1"/>
</dbReference>
<dbReference type="SUPFAM" id="SSF52540">
    <property type="entry name" value="P-loop containing nucleoside triphosphate hydrolases"/>
    <property type="match status" value="1"/>
</dbReference>
<evidence type="ECO:0000313" key="3">
    <source>
        <dbReference type="EMBL" id="MEP1062849.1"/>
    </source>
</evidence>
<proteinExistence type="inferred from homology"/>
<evidence type="ECO:0000259" key="2">
    <source>
        <dbReference type="Pfam" id="PF00437"/>
    </source>
</evidence>